<evidence type="ECO:0000313" key="2">
    <source>
        <dbReference type="EMBL" id="TFK24169.1"/>
    </source>
</evidence>
<proteinExistence type="predicted"/>
<keyword evidence="3" id="KW-1185">Reference proteome</keyword>
<dbReference type="Proteomes" id="UP000307440">
    <property type="component" value="Unassembled WGS sequence"/>
</dbReference>
<dbReference type="InterPro" id="IPR000210">
    <property type="entry name" value="BTB/POZ_dom"/>
</dbReference>
<dbReference type="EMBL" id="ML210205">
    <property type="protein sequence ID" value="TFK24169.1"/>
    <property type="molecule type" value="Genomic_DNA"/>
</dbReference>
<sequence length="280" mass="31842">MGQLYLLWAPSLKSVASPLTGDSFLSISHIARTIHILFVPLQLFLESFPMSSNGNKKKTDSPNATAMTQHPKYHIADGDLRICIGSTEFKIHSYFFTREATAFFPPTTSTNEASSPDRSDGPAIILENVSVSEFERFLWVFYNEDFNIYDTTLTEWLVIFKLASRWGFSKVEKFSLGEIRKYKSDFSFVDWIVTFEQHEASKNILLPLFAKLCIRDTSITDEEIAKLSPERCIQIFRIREEIRSPGGRSPVPTTLKEREIFPTVARLLGLAESPRPSNGE</sequence>
<name>A0A5C3KU57_COPMA</name>
<dbReference type="AlphaFoldDB" id="A0A5C3KU57"/>
<accession>A0A5C3KU57</accession>
<dbReference type="STRING" id="230819.A0A5C3KU57"/>
<evidence type="ECO:0000313" key="3">
    <source>
        <dbReference type="Proteomes" id="UP000307440"/>
    </source>
</evidence>
<feature type="domain" description="BTB" evidence="1">
    <location>
        <begin position="78"/>
        <end position="150"/>
    </location>
</feature>
<gene>
    <name evidence="2" type="ORF">FA15DRAFT_619725</name>
</gene>
<organism evidence="2 3">
    <name type="scientific">Coprinopsis marcescibilis</name>
    <name type="common">Agaric fungus</name>
    <name type="synonym">Psathyrella marcescibilis</name>
    <dbReference type="NCBI Taxonomy" id="230819"/>
    <lineage>
        <taxon>Eukaryota</taxon>
        <taxon>Fungi</taxon>
        <taxon>Dikarya</taxon>
        <taxon>Basidiomycota</taxon>
        <taxon>Agaricomycotina</taxon>
        <taxon>Agaricomycetes</taxon>
        <taxon>Agaricomycetidae</taxon>
        <taxon>Agaricales</taxon>
        <taxon>Agaricineae</taxon>
        <taxon>Psathyrellaceae</taxon>
        <taxon>Coprinopsis</taxon>
    </lineage>
</organism>
<evidence type="ECO:0000259" key="1">
    <source>
        <dbReference type="PROSITE" id="PS50097"/>
    </source>
</evidence>
<reference evidence="2 3" key="1">
    <citation type="journal article" date="2019" name="Nat. Ecol. Evol.">
        <title>Megaphylogeny resolves global patterns of mushroom evolution.</title>
        <authorList>
            <person name="Varga T."/>
            <person name="Krizsan K."/>
            <person name="Foldi C."/>
            <person name="Dima B."/>
            <person name="Sanchez-Garcia M."/>
            <person name="Sanchez-Ramirez S."/>
            <person name="Szollosi G.J."/>
            <person name="Szarkandi J.G."/>
            <person name="Papp V."/>
            <person name="Albert L."/>
            <person name="Andreopoulos W."/>
            <person name="Angelini C."/>
            <person name="Antonin V."/>
            <person name="Barry K.W."/>
            <person name="Bougher N.L."/>
            <person name="Buchanan P."/>
            <person name="Buyck B."/>
            <person name="Bense V."/>
            <person name="Catcheside P."/>
            <person name="Chovatia M."/>
            <person name="Cooper J."/>
            <person name="Damon W."/>
            <person name="Desjardin D."/>
            <person name="Finy P."/>
            <person name="Geml J."/>
            <person name="Haridas S."/>
            <person name="Hughes K."/>
            <person name="Justo A."/>
            <person name="Karasinski D."/>
            <person name="Kautmanova I."/>
            <person name="Kiss B."/>
            <person name="Kocsube S."/>
            <person name="Kotiranta H."/>
            <person name="LaButti K.M."/>
            <person name="Lechner B.E."/>
            <person name="Liimatainen K."/>
            <person name="Lipzen A."/>
            <person name="Lukacs Z."/>
            <person name="Mihaltcheva S."/>
            <person name="Morgado L.N."/>
            <person name="Niskanen T."/>
            <person name="Noordeloos M.E."/>
            <person name="Ohm R.A."/>
            <person name="Ortiz-Santana B."/>
            <person name="Ovrebo C."/>
            <person name="Racz N."/>
            <person name="Riley R."/>
            <person name="Savchenko A."/>
            <person name="Shiryaev A."/>
            <person name="Soop K."/>
            <person name="Spirin V."/>
            <person name="Szebenyi C."/>
            <person name="Tomsovsky M."/>
            <person name="Tulloss R.E."/>
            <person name="Uehling J."/>
            <person name="Grigoriev I.V."/>
            <person name="Vagvolgyi C."/>
            <person name="Papp T."/>
            <person name="Martin F.M."/>
            <person name="Miettinen O."/>
            <person name="Hibbett D.S."/>
            <person name="Nagy L.G."/>
        </authorList>
    </citation>
    <scope>NUCLEOTIDE SEQUENCE [LARGE SCALE GENOMIC DNA]</scope>
    <source>
        <strain evidence="2 3">CBS 121175</strain>
    </source>
</reference>
<protein>
    <recommendedName>
        <fullName evidence="1">BTB domain-containing protein</fullName>
    </recommendedName>
</protein>
<dbReference type="OrthoDB" id="3223751at2759"/>
<dbReference type="PROSITE" id="PS50097">
    <property type="entry name" value="BTB"/>
    <property type="match status" value="1"/>
</dbReference>